<accession>A0ABN2X7F8</accession>
<protein>
    <submittedName>
        <fullName evidence="1">Peroxide stress protein YaaA</fullName>
    </submittedName>
</protein>
<organism evidence="1 2">
    <name type="scientific">Brevibacterium salitolerans</name>
    <dbReference type="NCBI Taxonomy" id="1403566"/>
    <lineage>
        <taxon>Bacteria</taxon>
        <taxon>Bacillati</taxon>
        <taxon>Actinomycetota</taxon>
        <taxon>Actinomycetes</taxon>
        <taxon>Micrococcales</taxon>
        <taxon>Brevibacteriaceae</taxon>
        <taxon>Brevibacterium</taxon>
    </lineage>
</organism>
<dbReference type="Pfam" id="PF03883">
    <property type="entry name" value="H2O2_YaaD"/>
    <property type="match status" value="1"/>
</dbReference>
<evidence type="ECO:0000313" key="1">
    <source>
        <dbReference type="EMBL" id="GAA2105705.1"/>
    </source>
</evidence>
<sequence length="251" mass="26527">MKILLPPSEGKTAPAAGPAVDVGALAFPQLADAREEVLASLRTASAAEDALTALGVGKSLAAEVEANTRLCTAPAAPAHEVYTGVLYSAMGAADIAPERLAHVFVSSALFGVVNLTDPIPAYRLSMGTALPPLGRMRTWWRKRLAPVLDEAFAGELLLDCRSADYRASWPGRPAQTVTVDVVQVRGGKRTVVSHFAKHTRGELAGRLLRAEAPLPETPEGIAEAAGRWYEVEYAQPTARKAASLTVVLPET</sequence>
<evidence type="ECO:0000313" key="2">
    <source>
        <dbReference type="Proteomes" id="UP001500984"/>
    </source>
</evidence>
<gene>
    <name evidence="1" type="primary">yaaA</name>
    <name evidence="1" type="ORF">GCM10009823_31270</name>
</gene>
<dbReference type="Proteomes" id="UP001500984">
    <property type="component" value="Unassembled WGS sequence"/>
</dbReference>
<keyword evidence="2" id="KW-1185">Reference proteome</keyword>
<reference evidence="1 2" key="1">
    <citation type="journal article" date="2019" name="Int. J. Syst. Evol. Microbiol.">
        <title>The Global Catalogue of Microorganisms (GCM) 10K type strain sequencing project: providing services to taxonomists for standard genome sequencing and annotation.</title>
        <authorList>
            <consortium name="The Broad Institute Genomics Platform"/>
            <consortium name="The Broad Institute Genome Sequencing Center for Infectious Disease"/>
            <person name="Wu L."/>
            <person name="Ma J."/>
        </authorList>
    </citation>
    <scope>NUCLEOTIDE SEQUENCE [LARGE SCALE GENOMIC DNA]</scope>
    <source>
        <strain evidence="1 2">JCM 15900</strain>
    </source>
</reference>
<proteinExistence type="predicted"/>
<dbReference type="RefSeq" id="WP_291793677.1">
    <property type="nucleotide sequence ID" value="NZ_BAAAPZ010000019.1"/>
</dbReference>
<dbReference type="PANTHER" id="PTHR30283:SF4">
    <property type="entry name" value="PEROXIDE STRESS RESISTANCE PROTEIN YAAA"/>
    <property type="match status" value="1"/>
</dbReference>
<dbReference type="InterPro" id="IPR005583">
    <property type="entry name" value="YaaA"/>
</dbReference>
<name>A0ABN2X7F8_9MICO</name>
<comment type="caution">
    <text evidence="1">The sequence shown here is derived from an EMBL/GenBank/DDBJ whole genome shotgun (WGS) entry which is preliminary data.</text>
</comment>
<dbReference type="PANTHER" id="PTHR30283">
    <property type="entry name" value="PEROXIDE STRESS RESPONSE PROTEIN YAAA"/>
    <property type="match status" value="1"/>
</dbReference>
<dbReference type="EMBL" id="BAAAPZ010000019">
    <property type="protein sequence ID" value="GAA2105705.1"/>
    <property type="molecule type" value="Genomic_DNA"/>
</dbReference>